<dbReference type="GO" id="GO:0005886">
    <property type="term" value="C:plasma membrane"/>
    <property type="evidence" value="ECO:0007669"/>
    <property type="project" value="TreeGrafter"/>
</dbReference>
<comment type="caution">
    <text evidence="15">Lacks conserved residue(s) required for the propagation of feature annotation.</text>
</comment>
<evidence type="ECO:0000313" key="22">
    <source>
        <dbReference type="Proteomes" id="UP000195402"/>
    </source>
</evidence>
<evidence type="ECO:0000256" key="18">
    <source>
        <dbReference type="SAM" id="SignalP"/>
    </source>
</evidence>
<dbReference type="GO" id="GO:0007166">
    <property type="term" value="P:cell surface receptor signaling pathway"/>
    <property type="evidence" value="ECO:0007669"/>
    <property type="project" value="InterPro"/>
</dbReference>
<feature type="chain" id="PRO_5012555318" evidence="18">
    <location>
        <begin position="24"/>
        <end position="706"/>
    </location>
</feature>
<feature type="transmembrane region" description="Helical" evidence="17">
    <location>
        <begin position="357"/>
        <end position="379"/>
    </location>
</feature>
<evidence type="ECO:0000256" key="14">
    <source>
        <dbReference type="ARBA" id="ARBA00023180"/>
    </source>
</evidence>
<feature type="domain" description="EGF-like" evidence="20">
    <location>
        <begin position="260"/>
        <end position="302"/>
    </location>
</feature>
<keyword evidence="9 21" id="KW-0418">Kinase</keyword>
<dbReference type="InterPro" id="IPR000742">
    <property type="entry name" value="EGF"/>
</dbReference>
<dbReference type="PANTHER" id="PTHR27005:SF492">
    <property type="entry name" value="LOW QUALITY PROTEIN: WALL-ASSOCIATED RECEPTOR KINASE-LIKE 1"/>
    <property type="match status" value="1"/>
</dbReference>
<dbReference type="EMBL" id="MVGT01002984">
    <property type="protein sequence ID" value="OVA05886.1"/>
    <property type="molecule type" value="Genomic_DNA"/>
</dbReference>
<dbReference type="PROSITE" id="PS00107">
    <property type="entry name" value="PROTEIN_KINASE_ATP"/>
    <property type="match status" value="1"/>
</dbReference>
<feature type="disulfide bond" evidence="15">
    <location>
        <begin position="268"/>
        <end position="285"/>
    </location>
</feature>
<dbReference type="Proteomes" id="UP000195402">
    <property type="component" value="Unassembled WGS sequence"/>
</dbReference>
<dbReference type="CDD" id="cd00054">
    <property type="entry name" value="EGF_CA"/>
    <property type="match status" value="1"/>
</dbReference>
<organism evidence="21 22">
    <name type="scientific">Macleaya cordata</name>
    <name type="common">Five-seeded plume-poppy</name>
    <name type="synonym">Bocconia cordata</name>
    <dbReference type="NCBI Taxonomy" id="56857"/>
    <lineage>
        <taxon>Eukaryota</taxon>
        <taxon>Viridiplantae</taxon>
        <taxon>Streptophyta</taxon>
        <taxon>Embryophyta</taxon>
        <taxon>Tracheophyta</taxon>
        <taxon>Spermatophyta</taxon>
        <taxon>Magnoliopsida</taxon>
        <taxon>Ranunculales</taxon>
        <taxon>Papaveraceae</taxon>
        <taxon>Papaveroideae</taxon>
        <taxon>Macleaya</taxon>
    </lineage>
</organism>
<protein>
    <submittedName>
        <fullName evidence="21">Protein kinase domain</fullName>
    </submittedName>
</protein>
<evidence type="ECO:0000256" key="10">
    <source>
        <dbReference type="ARBA" id="ARBA00022840"/>
    </source>
</evidence>
<evidence type="ECO:0000256" key="17">
    <source>
        <dbReference type="SAM" id="Phobius"/>
    </source>
</evidence>
<dbReference type="Gene3D" id="3.30.200.20">
    <property type="entry name" value="Phosphorylase Kinase, domain 1"/>
    <property type="match status" value="1"/>
</dbReference>
<comment type="caution">
    <text evidence="21">The sequence shown here is derived from an EMBL/GenBank/DDBJ whole genome shotgun (WGS) entry which is preliminary data.</text>
</comment>
<keyword evidence="7" id="KW-0677">Repeat</keyword>
<dbReference type="SMART" id="SM00179">
    <property type="entry name" value="EGF_CA"/>
    <property type="match status" value="2"/>
</dbReference>
<dbReference type="InterPro" id="IPR018097">
    <property type="entry name" value="EGF_Ca-bd_CS"/>
</dbReference>
<keyword evidence="5 17" id="KW-0812">Transmembrane</keyword>
<dbReference type="GO" id="GO:0030247">
    <property type="term" value="F:polysaccharide binding"/>
    <property type="evidence" value="ECO:0007669"/>
    <property type="project" value="InterPro"/>
</dbReference>
<dbReference type="InterPro" id="IPR011009">
    <property type="entry name" value="Kinase-like_dom_sf"/>
</dbReference>
<keyword evidence="2" id="KW-0723">Serine/threonine-protein kinase</keyword>
<dbReference type="FunFam" id="3.30.200.20:FF:000043">
    <property type="entry name" value="Wall-associated receptor kinase 2"/>
    <property type="match status" value="1"/>
</dbReference>
<dbReference type="InParanoid" id="A0A200Q621"/>
<keyword evidence="6 18" id="KW-0732">Signal</keyword>
<dbReference type="InterPro" id="IPR025287">
    <property type="entry name" value="WAK_GUB"/>
</dbReference>
<evidence type="ECO:0000256" key="3">
    <source>
        <dbReference type="ARBA" id="ARBA00022536"/>
    </source>
</evidence>
<evidence type="ECO:0000259" key="20">
    <source>
        <dbReference type="PROSITE" id="PS50026"/>
    </source>
</evidence>
<dbReference type="PROSITE" id="PS50011">
    <property type="entry name" value="PROTEIN_KINASE_DOM"/>
    <property type="match status" value="1"/>
</dbReference>
<dbReference type="InterPro" id="IPR049883">
    <property type="entry name" value="NOTCH1_EGF-like"/>
</dbReference>
<dbReference type="FunFam" id="2.10.25.10:FF:000038">
    <property type="entry name" value="Fibrillin 2"/>
    <property type="match status" value="1"/>
</dbReference>
<dbReference type="InterPro" id="IPR008271">
    <property type="entry name" value="Ser/Thr_kinase_AS"/>
</dbReference>
<sequence>MFLQFLLFLQLSWLTLPASSSQAFALVQTKTGCEAKCGNISIPYPFGIGPNGNGCSIDGTGFDYSVTCNTSYNPPKPFLGKGNIEIVSISETEFRIKNTPATVCFNESGGLLLDESMAWMNFSMTPFTFSQTKNRFFGIGCDMMAMIEGPDLKNYTSQCLSGCESKEDLIDGSCSGKGCCQSTIPKGLKKFIAYAVTSTQNDTSHTWSFDPCRYAFMAEEEQYAFKASDLLNGTSFHSKGKDVPVVLDWAIGNKTCEEAQKDLATFACQENSYCNNSDNNPGYRCTCLEGYEGNPYLSPGCQDVNECEDLNNYPCEGFCINTNGSYNCSCPKGSHGDGRKGGSGCIRENQAFPVIKIILGIGLGFLFLIGGSSWLYLCARKRKLIKLKEKFFLQNGGLLLKQQISSHEGGRESKKIFTAEELKLATKNYDESRILGRGGYGTVYKGILSDNRIVAVKKSKIVGENQIEQFINEFVILTQINHRNVVKLLGCCLETEVPLLVYEYVSNGTLFQHIHNKVDGMSSSISWESCLKIAAETASALAYLHSAASTPIIHRDIKSTNILLDENYTAKVSDFGASRSHEQRNLASYFISSMEENDVFQVIDARVMTEAKREYVLVVAELAKRCLNLKGEERPTMKEVAGELEGLRKLDIHPSRAHNQLSHEAKTNITYEPTDLYSVPSNSHTFLDSDQYSVEKDMILGMNIPR</sequence>
<dbReference type="InterPro" id="IPR013695">
    <property type="entry name" value="WAK"/>
</dbReference>
<feature type="domain" description="Protein kinase" evidence="19">
    <location>
        <begin position="429"/>
        <end position="706"/>
    </location>
</feature>
<evidence type="ECO:0000256" key="4">
    <source>
        <dbReference type="ARBA" id="ARBA00022679"/>
    </source>
</evidence>
<evidence type="ECO:0000256" key="15">
    <source>
        <dbReference type="PROSITE-ProRule" id="PRU00076"/>
    </source>
</evidence>
<reference evidence="21 22" key="1">
    <citation type="journal article" date="2017" name="Mol. Plant">
        <title>The Genome of Medicinal Plant Macleaya cordata Provides New Insights into Benzylisoquinoline Alkaloids Metabolism.</title>
        <authorList>
            <person name="Liu X."/>
            <person name="Liu Y."/>
            <person name="Huang P."/>
            <person name="Ma Y."/>
            <person name="Qing Z."/>
            <person name="Tang Q."/>
            <person name="Cao H."/>
            <person name="Cheng P."/>
            <person name="Zheng Y."/>
            <person name="Yuan Z."/>
            <person name="Zhou Y."/>
            <person name="Liu J."/>
            <person name="Tang Z."/>
            <person name="Zhuo Y."/>
            <person name="Zhang Y."/>
            <person name="Yu L."/>
            <person name="Huang J."/>
            <person name="Yang P."/>
            <person name="Peng Q."/>
            <person name="Zhang J."/>
            <person name="Jiang W."/>
            <person name="Zhang Z."/>
            <person name="Lin K."/>
            <person name="Ro D.K."/>
            <person name="Chen X."/>
            <person name="Xiong X."/>
            <person name="Shang Y."/>
            <person name="Huang S."/>
            <person name="Zeng J."/>
        </authorList>
    </citation>
    <scope>NUCLEOTIDE SEQUENCE [LARGE SCALE GENOMIC DNA]</scope>
    <source>
        <strain evidence="22">cv. BLH2017</strain>
        <tissue evidence="21">Root</tissue>
    </source>
</reference>
<dbReference type="SUPFAM" id="SSF57196">
    <property type="entry name" value="EGF/Laminin"/>
    <property type="match status" value="1"/>
</dbReference>
<keyword evidence="12 17" id="KW-0472">Membrane</keyword>
<dbReference type="SMART" id="SM00220">
    <property type="entry name" value="S_TKc"/>
    <property type="match status" value="1"/>
</dbReference>
<dbReference type="InterPro" id="IPR000719">
    <property type="entry name" value="Prot_kinase_dom"/>
</dbReference>
<dbReference type="GO" id="GO:0005524">
    <property type="term" value="F:ATP binding"/>
    <property type="evidence" value="ECO:0007669"/>
    <property type="project" value="UniProtKB-UniRule"/>
</dbReference>
<dbReference type="InterPro" id="IPR045274">
    <property type="entry name" value="WAK-like"/>
</dbReference>
<gene>
    <name evidence="21" type="ORF">BVC80_1701g23</name>
</gene>
<keyword evidence="4" id="KW-0808">Transferase</keyword>
<dbReference type="Pfam" id="PF07645">
    <property type="entry name" value="EGF_CA"/>
    <property type="match status" value="1"/>
</dbReference>
<keyword evidence="13 15" id="KW-1015">Disulfide bond</keyword>
<dbReference type="PROSITE" id="PS00108">
    <property type="entry name" value="PROTEIN_KINASE_ST"/>
    <property type="match status" value="1"/>
</dbReference>
<evidence type="ECO:0000256" key="11">
    <source>
        <dbReference type="ARBA" id="ARBA00022989"/>
    </source>
</evidence>
<proteinExistence type="predicted"/>
<comment type="subcellular location">
    <subcellularLocation>
        <location evidence="1">Membrane</location>
        <topology evidence="1">Single-pass type I membrane protein</topology>
    </subcellularLocation>
</comment>
<dbReference type="Gene3D" id="2.10.25.10">
    <property type="entry name" value="Laminin"/>
    <property type="match status" value="1"/>
</dbReference>
<evidence type="ECO:0000256" key="8">
    <source>
        <dbReference type="ARBA" id="ARBA00022741"/>
    </source>
</evidence>
<dbReference type="PANTHER" id="PTHR27005">
    <property type="entry name" value="WALL-ASSOCIATED RECEPTOR KINASE-LIKE 21"/>
    <property type="match status" value="1"/>
</dbReference>
<keyword evidence="11 17" id="KW-1133">Transmembrane helix</keyword>
<feature type="signal peptide" evidence="18">
    <location>
        <begin position="1"/>
        <end position="23"/>
    </location>
</feature>
<keyword evidence="14" id="KW-0325">Glycoprotein</keyword>
<evidence type="ECO:0000256" key="16">
    <source>
        <dbReference type="PROSITE-ProRule" id="PRU10141"/>
    </source>
</evidence>
<keyword evidence="3 15" id="KW-0245">EGF-like domain</keyword>
<dbReference type="STRING" id="56857.A0A200Q621"/>
<dbReference type="SMART" id="SM00181">
    <property type="entry name" value="EGF"/>
    <property type="match status" value="2"/>
</dbReference>
<dbReference type="OrthoDB" id="4062651at2759"/>
<evidence type="ECO:0000256" key="2">
    <source>
        <dbReference type="ARBA" id="ARBA00022527"/>
    </source>
</evidence>
<dbReference type="SUPFAM" id="SSF56112">
    <property type="entry name" value="Protein kinase-like (PK-like)"/>
    <property type="match status" value="1"/>
</dbReference>
<evidence type="ECO:0000313" key="21">
    <source>
        <dbReference type="EMBL" id="OVA05886.1"/>
    </source>
</evidence>
<evidence type="ECO:0000256" key="5">
    <source>
        <dbReference type="ARBA" id="ARBA00022692"/>
    </source>
</evidence>
<evidence type="ECO:0000256" key="1">
    <source>
        <dbReference type="ARBA" id="ARBA00004479"/>
    </source>
</evidence>
<dbReference type="OMA" id="NGCPAIC"/>
<dbReference type="AlphaFoldDB" id="A0A200Q621"/>
<evidence type="ECO:0000256" key="13">
    <source>
        <dbReference type="ARBA" id="ARBA00023157"/>
    </source>
</evidence>
<evidence type="ECO:0000256" key="12">
    <source>
        <dbReference type="ARBA" id="ARBA00023136"/>
    </source>
</evidence>
<dbReference type="Gene3D" id="1.10.510.10">
    <property type="entry name" value="Transferase(Phosphotransferase) domain 1"/>
    <property type="match status" value="2"/>
</dbReference>
<dbReference type="GO" id="GO:0005509">
    <property type="term" value="F:calcium ion binding"/>
    <property type="evidence" value="ECO:0007669"/>
    <property type="project" value="InterPro"/>
</dbReference>
<dbReference type="InterPro" id="IPR001881">
    <property type="entry name" value="EGF-like_Ca-bd_dom"/>
</dbReference>
<dbReference type="GO" id="GO:0004674">
    <property type="term" value="F:protein serine/threonine kinase activity"/>
    <property type="evidence" value="ECO:0007669"/>
    <property type="project" value="UniProtKB-KW"/>
</dbReference>
<dbReference type="PROSITE" id="PS01187">
    <property type="entry name" value="EGF_CA"/>
    <property type="match status" value="1"/>
</dbReference>
<evidence type="ECO:0000256" key="7">
    <source>
        <dbReference type="ARBA" id="ARBA00022737"/>
    </source>
</evidence>
<dbReference type="Pfam" id="PF08488">
    <property type="entry name" value="WAK"/>
    <property type="match status" value="1"/>
</dbReference>
<evidence type="ECO:0000256" key="6">
    <source>
        <dbReference type="ARBA" id="ARBA00022729"/>
    </source>
</evidence>
<dbReference type="InterPro" id="IPR017441">
    <property type="entry name" value="Protein_kinase_ATP_BS"/>
</dbReference>
<name>A0A200Q621_MACCD</name>
<keyword evidence="8 16" id="KW-0547">Nucleotide-binding</keyword>
<keyword evidence="22" id="KW-1185">Reference proteome</keyword>
<dbReference type="Pfam" id="PF13947">
    <property type="entry name" value="GUB_WAK_bind"/>
    <property type="match status" value="1"/>
</dbReference>
<evidence type="ECO:0000256" key="9">
    <source>
        <dbReference type="ARBA" id="ARBA00022777"/>
    </source>
</evidence>
<dbReference type="PROSITE" id="PS50026">
    <property type="entry name" value="EGF_3"/>
    <property type="match status" value="1"/>
</dbReference>
<dbReference type="Pfam" id="PF00069">
    <property type="entry name" value="Pkinase"/>
    <property type="match status" value="1"/>
</dbReference>
<accession>A0A200Q621</accession>
<evidence type="ECO:0000259" key="19">
    <source>
        <dbReference type="PROSITE" id="PS50011"/>
    </source>
</evidence>
<dbReference type="FunFam" id="2.10.25.10:FF:000628">
    <property type="entry name" value="Wall-associated receptor kinase 2"/>
    <property type="match status" value="1"/>
</dbReference>
<feature type="binding site" evidence="16">
    <location>
        <position position="458"/>
    </location>
    <ligand>
        <name>ATP</name>
        <dbReference type="ChEBI" id="CHEBI:30616"/>
    </ligand>
</feature>
<keyword evidence="10 16" id="KW-0067">ATP-binding</keyword>